<dbReference type="PANTHER" id="PTHR18929:SF243">
    <property type="entry name" value="PROTEIN DISULFIDE ISOMERASE"/>
    <property type="match status" value="1"/>
</dbReference>
<reference evidence="4 5" key="1">
    <citation type="submission" date="2015-04" db="EMBL/GenBank/DDBJ databases">
        <authorList>
            <consortium name="Pathogen Informatics"/>
        </authorList>
    </citation>
    <scope>NUCLEOTIDE SEQUENCE [LARGE SCALE GENOMIC DNA]</scope>
    <source>
        <strain evidence="4 5">SGS1</strain>
    </source>
</reference>
<keyword evidence="5" id="KW-1185">Reference proteome</keyword>
<evidence type="ECO:0000313" key="4">
    <source>
        <dbReference type="EMBL" id="CRG99404.1"/>
    </source>
</evidence>
<dbReference type="GeneID" id="39735506"/>
<dbReference type="GO" id="GO:0003756">
    <property type="term" value="F:protein disulfide isomerase activity"/>
    <property type="evidence" value="ECO:0007669"/>
    <property type="project" value="TreeGrafter"/>
</dbReference>
<dbReference type="GO" id="GO:0034976">
    <property type="term" value="P:response to endoplasmic reticulum stress"/>
    <property type="evidence" value="ECO:0007669"/>
    <property type="project" value="TreeGrafter"/>
</dbReference>
<name>A0A1J1H3A2_PLARL</name>
<evidence type="ECO:0000259" key="3">
    <source>
        <dbReference type="Pfam" id="PF00085"/>
    </source>
</evidence>
<keyword evidence="2" id="KW-0472">Membrane</keyword>
<dbReference type="GO" id="GO:0006457">
    <property type="term" value="P:protein folding"/>
    <property type="evidence" value="ECO:0007669"/>
    <property type="project" value="TreeGrafter"/>
</dbReference>
<dbReference type="Proteomes" id="UP000220158">
    <property type="component" value="Chromosome 7"/>
</dbReference>
<gene>
    <name evidence="4" type="primary">PDI9</name>
    <name evidence="4" type="ORF">PRELSG_0716900</name>
</gene>
<protein>
    <submittedName>
        <fullName evidence="4">Protein disulfide isomerase, putative</fullName>
    </submittedName>
</protein>
<sequence length="508" mass="60572">MIVKLNYSFYLFFLYFFYINFQYIQSVIWDEISEEERKNIKHLTHDVELQIYSQHSQNVIALFCNDKELKCKNVYKEFVDASNELPGDEVVFVYVDTLALPKTADNFEIKIVPKILTFRDFDPEKGYTFIKKYTKNNILEWFRLLPVPSIEVMNISNVEKYVELQKKKGYASIIAFAVKNSDNAHKFFHFGETHKIPNLSVGLAYVEKEEKIEIFNGPGSTIPNDLIKYKDVYRPDNNVWISDQIHKFTKDYMDQFPIIIDYSRKVIKPINNDIYFYIFSHIGDYSDSIYAELYNVIKNHPEIKFVFPKSEERSELFQVEHDINLICILDYRNASFDAVYQLLRPKKFIKKINEDIKSEIVEKFIEDFYNNKITQYRISEKPVKRRQQQHYQKICTNNFESFVFDPQRIILLFYHVQGCKECKPILSFWENVSNYFHLEHKYKNVLVATMDAKLNDMIDESIEFFPSLAIYPNGENKLKRRKVLLFPVKLDTLIDMVDEMLEDVEEDL</sequence>
<comment type="similarity">
    <text evidence="1">Belongs to the protein disulfide isomerase family.</text>
</comment>
<dbReference type="AlphaFoldDB" id="A0A1J1H3A2"/>
<organism evidence="4 5">
    <name type="scientific">Plasmodium relictum</name>
    <dbReference type="NCBI Taxonomy" id="85471"/>
    <lineage>
        <taxon>Eukaryota</taxon>
        <taxon>Sar</taxon>
        <taxon>Alveolata</taxon>
        <taxon>Apicomplexa</taxon>
        <taxon>Aconoidasida</taxon>
        <taxon>Haemosporida</taxon>
        <taxon>Plasmodiidae</taxon>
        <taxon>Plasmodium</taxon>
        <taxon>Plasmodium (Haemamoeba)</taxon>
    </lineage>
</organism>
<dbReference type="VEuPathDB" id="PlasmoDB:PRELSG_0716900"/>
<dbReference type="OrthoDB" id="72053at2759"/>
<proteinExistence type="inferred from homology"/>
<evidence type="ECO:0000256" key="2">
    <source>
        <dbReference type="SAM" id="Phobius"/>
    </source>
</evidence>
<keyword evidence="2" id="KW-1133">Transmembrane helix</keyword>
<evidence type="ECO:0000256" key="1">
    <source>
        <dbReference type="ARBA" id="ARBA00006347"/>
    </source>
</evidence>
<evidence type="ECO:0000313" key="5">
    <source>
        <dbReference type="Proteomes" id="UP000220158"/>
    </source>
</evidence>
<dbReference type="SUPFAM" id="SSF52833">
    <property type="entry name" value="Thioredoxin-like"/>
    <property type="match status" value="2"/>
</dbReference>
<dbReference type="KEGG" id="prel:PRELSG_0716900"/>
<dbReference type="EMBL" id="LN835302">
    <property type="protein sequence ID" value="CRG99404.1"/>
    <property type="molecule type" value="Genomic_DNA"/>
</dbReference>
<keyword evidence="2" id="KW-0812">Transmembrane</keyword>
<dbReference type="GO" id="GO:0005783">
    <property type="term" value="C:endoplasmic reticulum"/>
    <property type="evidence" value="ECO:0007669"/>
    <property type="project" value="TreeGrafter"/>
</dbReference>
<feature type="domain" description="Thioredoxin" evidence="3">
    <location>
        <begin position="394"/>
        <end position="477"/>
    </location>
</feature>
<dbReference type="Gene3D" id="3.40.30.10">
    <property type="entry name" value="Glutaredoxin"/>
    <property type="match status" value="2"/>
</dbReference>
<dbReference type="InterPro" id="IPR013766">
    <property type="entry name" value="Thioredoxin_domain"/>
</dbReference>
<dbReference type="RefSeq" id="XP_028532411.1">
    <property type="nucleotide sequence ID" value="XM_028675864.1"/>
</dbReference>
<dbReference type="PANTHER" id="PTHR18929">
    <property type="entry name" value="PROTEIN DISULFIDE ISOMERASE"/>
    <property type="match status" value="1"/>
</dbReference>
<keyword evidence="4" id="KW-0413">Isomerase</keyword>
<dbReference type="InterPro" id="IPR036249">
    <property type="entry name" value="Thioredoxin-like_sf"/>
</dbReference>
<accession>A0A1J1H3A2</accession>
<feature type="transmembrane region" description="Helical" evidence="2">
    <location>
        <begin position="7"/>
        <end position="24"/>
    </location>
</feature>
<dbReference type="Pfam" id="PF00085">
    <property type="entry name" value="Thioredoxin"/>
    <property type="match status" value="1"/>
</dbReference>